<dbReference type="GO" id="GO:0004363">
    <property type="term" value="F:glutathione synthase activity"/>
    <property type="evidence" value="ECO:0007669"/>
    <property type="project" value="UniProtKB-UniRule"/>
</dbReference>
<dbReference type="InterPro" id="IPR004218">
    <property type="entry name" value="GSHS_ATP-bd"/>
</dbReference>
<dbReference type="EC" id="6.3.2.3" evidence="10"/>
<dbReference type="GO" id="GO:0005737">
    <property type="term" value="C:cytoplasm"/>
    <property type="evidence" value="ECO:0007669"/>
    <property type="project" value="TreeGrafter"/>
</dbReference>
<evidence type="ECO:0000256" key="5">
    <source>
        <dbReference type="ARBA" id="ARBA00022723"/>
    </source>
</evidence>
<comment type="pathway">
    <text evidence="10">Sulfur metabolism; glutathione biosynthesis; glutathione from L-cysteine and L-glutamate: step 2/2.</text>
</comment>
<evidence type="ECO:0000256" key="2">
    <source>
        <dbReference type="ARBA" id="ARBA00001946"/>
    </source>
</evidence>
<comment type="cofactor">
    <cofactor evidence="1">
        <name>Mn(2+)</name>
        <dbReference type="ChEBI" id="CHEBI:29035"/>
    </cofactor>
</comment>
<evidence type="ECO:0000256" key="9">
    <source>
        <dbReference type="ARBA" id="ARBA00023211"/>
    </source>
</evidence>
<reference evidence="12" key="2">
    <citation type="submission" date="2007-10" db="EMBL/GenBank/DDBJ databases">
        <authorList>
            <person name="Myers G.S."/>
        </authorList>
    </citation>
    <scope>NUCLEOTIDE SEQUENCE [LARGE SCALE GENOMIC DNA]</scope>
</reference>
<dbReference type="EMBL" id="AAQJ02000001">
    <property type="protein sequence ID" value="EDP45993.1"/>
    <property type="molecule type" value="Genomic_DNA"/>
</dbReference>
<keyword evidence="13" id="KW-1185">Reference proteome</keyword>
<dbReference type="PANTHER" id="PTHR21621:SF4">
    <property type="entry name" value="GLUTATHIONE SYNTHETASE"/>
    <property type="match status" value="1"/>
</dbReference>
<keyword evidence="7 10" id="KW-0067">ATP-binding</keyword>
<evidence type="ECO:0000256" key="7">
    <source>
        <dbReference type="ARBA" id="ARBA00022840"/>
    </source>
</evidence>
<dbReference type="STRING" id="59196.RICGR_0883"/>
<dbReference type="NCBIfam" id="TIGR01380">
    <property type="entry name" value="glut_syn"/>
    <property type="match status" value="1"/>
</dbReference>
<dbReference type="eggNOG" id="COG0189">
    <property type="taxonomic scope" value="Bacteria"/>
</dbReference>
<dbReference type="InterPro" id="IPR004215">
    <property type="entry name" value="GSHS_N"/>
</dbReference>
<dbReference type="PANTHER" id="PTHR21621">
    <property type="entry name" value="RIBOSOMAL PROTEIN S6 MODIFICATION PROTEIN"/>
    <property type="match status" value="1"/>
</dbReference>
<evidence type="ECO:0000256" key="10">
    <source>
        <dbReference type="HAMAP-Rule" id="MF_00162"/>
    </source>
</evidence>
<dbReference type="GO" id="GO:0005524">
    <property type="term" value="F:ATP binding"/>
    <property type="evidence" value="ECO:0007669"/>
    <property type="project" value="UniProtKB-UniRule"/>
</dbReference>
<dbReference type="PROSITE" id="PS50975">
    <property type="entry name" value="ATP_GRASP"/>
    <property type="match status" value="1"/>
</dbReference>
<dbReference type="NCBIfam" id="NF003573">
    <property type="entry name" value="PRK05246.1"/>
    <property type="match status" value="1"/>
</dbReference>
<evidence type="ECO:0000256" key="3">
    <source>
        <dbReference type="ARBA" id="ARBA00022598"/>
    </source>
</evidence>
<keyword evidence="8" id="KW-0460">Magnesium</keyword>
<dbReference type="SUPFAM" id="SSF56059">
    <property type="entry name" value="Glutathione synthetase ATP-binding domain-like"/>
    <property type="match status" value="1"/>
</dbReference>
<protein>
    <recommendedName>
        <fullName evidence="10">Glutathione synthetase</fullName>
        <ecNumber evidence="10">6.3.2.3</ecNumber>
    </recommendedName>
    <alternativeName>
        <fullName evidence="10">GSH synthetase</fullName>
        <shortName evidence="10">GSH-S</shortName>
        <shortName evidence="10">GSHase</shortName>
    </alternativeName>
    <alternativeName>
        <fullName evidence="10">Glutathione synthase</fullName>
    </alternativeName>
</protein>
<keyword evidence="3 10" id="KW-0436">Ligase</keyword>
<dbReference type="InterPro" id="IPR016185">
    <property type="entry name" value="PreATP-grasp_dom_sf"/>
</dbReference>
<reference evidence="12" key="1">
    <citation type="submission" date="2006-04" db="EMBL/GenBank/DDBJ databases">
        <authorList>
            <person name="Seshadri R."/>
            <person name="Federici B.A."/>
        </authorList>
    </citation>
    <scope>NUCLEOTIDE SEQUENCE [LARGE SCALE GENOMIC DNA]</scope>
</reference>
<evidence type="ECO:0000259" key="11">
    <source>
        <dbReference type="PROSITE" id="PS50975"/>
    </source>
</evidence>
<dbReference type="InterPro" id="IPR013815">
    <property type="entry name" value="ATP_grasp_subdomain_1"/>
</dbReference>
<comment type="similarity">
    <text evidence="10">Belongs to the prokaryotic GSH synthase family.</text>
</comment>
<dbReference type="FunFam" id="3.40.50.20:FF:000009">
    <property type="entry name" value="Glutathione synthetase"/>
    <property type="match status" value="1"/>
</dbReference>
<evidence type="ECO:0000256" key="6">
    <source>
        <dbReference type="ARBA" id="ARBA00022741"/>
    </source>
</evidence>
<feature type="domain" description="ATP-grasp" evidence="11">
    <location>
        <begin position="126"/>
        <end position="311"/>
    </location>
</feature>
<dbReference type="Pfam" id="PF02955">
    <property type="entry name" value="GSH-S_ATP"/>
    <property type="match status" value="1"/>
</dbReference>
<dbReference type="InterPro" id="IPR006284">
    <property type="entry name" value="Glut_synth_pro"/>
</dbReference>
<sequence>MLKPLGVVMDPIEQINPKKDTTFALLLAAQQRDWPIVYMEARDLFLVNEKPYAHVRALHVDDDNTSWFNLGKESVIPLTSLSVILMRKDPPIDMHYIYTTQLLDKAQQQGVGVVNHPSRLRDFNEKLYTLHFPDCCPPSLVTSRLQAALEFLHKHGDIIAKPLNGMGGSSVFRLRVNDPNNHVILETLTENNQSYMMVQRYITEVLAGDKRIMMIDGEPFPYALARIPPLGETRANLAVGGKGKVVKLSKNDYRICQRVGPSLREKGLLFVGLDVIGDYLTEINITSPTGVREIDAHCEGNISDQFINMLYSQYSK</sequence>
<dbReference type="AlphaFoldDB" id="A8PN20"/>
<dbReference type="SUPFAM" id="SSF52440">
    <property type="entry name" value="PreATP-grasp domain"/>
    <property type="match status" value="1"/>
</dbReference>
<evidence type="ECO:0000313" key="12">
    <source>
        <dbReference type="EMBL" id="EDP45993.1"/>
    </source>
</evidence>
<dbReference type="Proteomes" id="UP000054075">
    <property type="component" value="Unassembled WGS sequence"/>
</dbReference>
<dbReference type="Gene3D" id="3.30.1490.20">
    <property type="entry name" value="ATP-grasp fold, A domain"/>
    <property type="match status" value="1"/>
</dbReference>
<accession>A8PN20</accession>
<dbReference type="Pfam" id="PF02951">
    <property type="entry name" value="GSH-S_N"/>
    <property type="match status" value="1"/>
</dbReference>
<dbReference type="OrthoDB" id="9785415at2"/>
<keyword evidence="5" id="KW-0479">Metal-binding</keyword>
<dbReference type="UniPathway" id="UPA00142">
    <property type="reaction ID" value="UER00210"/>
</dbReference>
<keyword evidence="6 10" id="KW-0547">Nucleotide-binding</keyword>
<dbReference type="HAMAP" id="MF_00162">
    <property type="entry name" value="GSH_S"/>
    <property type="match status" value="1"/>
</dbReference>
<keyword evidence="4 10" id="KW-0317">Glutathione biosynthesis</keyword>
<evidence type="ECO:0000256" key="8">
    <source>
        <dbReference type="ARBA" id="ARBA00022842"/>
    </source>
</evidence>
<comment type="caution">
    <text evidence="12">The sequence shown here is derived from an EMBL/GenBank/DDBJ whole genome shotgun (WGS) entry which is preliminary data.</text>
</comment>
<evidence type="ECO:0000256" key="4">
    <source>
        <dbReference type="ARBA" id="ARBA00022684"/>
    </source>
</evidence>
<keyword evidence="9" id="KW-0464">Manganese</keyword>
<organism evidence="12 13">
    <name type="scientific">Rickettsiella grylli</name>
    <dbReference type="NCBI Taxonomy" id="59196"/>
    <lineage>
        <taxon>Bacteria</taxon>
        <taxon>Pseudomonadati</taxon>
        <taxon>Pseudomonadota</taxon>
        <taxon>Gammaproteobacteria</taxon>
        <taxon>Legionellales</taxon>
        <taxon>Coxiellaceae</taxon>
        <taxon>Rickettsiella</taxon>
    </lineage>
</organism>
<dbReference type="Gene3D" id="3.40.50.20">
    <property type="match status" value="1"/>
</dbReference>
<dbReference type="GO" id="GO:0046872">
    <property type="term" value="F:metal ion binding"/>
    <property type="evidence" value="ECO:0007669"/>
    <property type="project" value="UniProtKB-KW"/>
</dbReference>
<comment type="cofactor">
    <cofactor evidence="2">
        <name>Mg(2+)</name>
        <dbReference type="ChEBI" id="CHEBI:18420"/>
    </cofactor>
</comment>
<evidence type="ECO:0000313" key="13">
    <source>
        <dbReference type="Proteomes" id="UP000054075"/>
    </source>
</evidence>
<gene>
    <name evidence="10 12" type="primary">gshB</name>
    <name evidence="12" type="ORF">RICGR_0883</name>
</gene>
<name>A8PN20_9COXI</name>
<dbReference type="InterPro" id="IPR011761">
    <property type="entry name" value="ATP-grasp"/>
</dbReference>
<proteinExistence type="inferred from homology"/>
<dbReference type="Gene3D" id="3.30.470.20">
    <property type="entry name" value="ATP-grasp fold, B domain"/>
    <property type="match status" value="1"/>
</dbReference>
<comment type="catalytic activity">
    <reaction evidence="10">
        <text>gamma-L-glutamyl-L-cysteine + glycine + ATP = glutathione + ADP + phosphate + H(+)</text>
        <dbReference type="Rhea" id="RHEA:13557"/>
        <dbReference type="ChEBI" id="CHEBI:15378"/>
        <dbReference type="ChEBI" id="CHEBI:30616"/>
        <dbReference type="ChEBI" id="CHEBI:43474"/>
        <dbReference type="ChEBI" id="CHEBI:57305"/>
        <dbReference type="ChEBI" id="CHEBI:57925"/>
        <dbReference type="ChEBI" id="CHEBI:58173"/>
        <dbReference type="ChEBI" id="CHEBI:456216"/>
        <dbReference type="EC" id="6.3.2.3"/>
    </reaction>
</comment>
<evidence type="ECO:0000256" key="1">
    <source>
        <dbReference type="ARBA" id="ARBA00001936"/>
    </source>
</evidence>